<feature type="transmembrane region" description="Helical" evidence="7">
    <location>
        <begin position="209"/>
        <end position="230"/>
    </location>
</feature>
<feature type="non-terminal residue" evidence="8">
    <location>
        <position position="424"/>
    </location>
</feature>
<reference evidence="8" key="1">
    <citation type="submission" date="2018-05" db="EMBL/GenBank/DDBJ databases">
        <authorList>
            <person name="Lanie J.A."/>
            <person name="Ng W.-L."/>
            <person name="Kazmierczak K.M."/>
            <person name="Andrzejewski T.M."/>
            <person name="Davidsen T.M."/>
            <person name="Wayne K.J."/>
            <person name="Tettelin H."/>
            <person name="Glass J.I."/>
            <person name="Rusch D."/>
            <person name="Podicherti R."/>
            <person name="Tsui H.-C.T."/>
            <person name="Winkler M.E."/>
        </authorList>
    </citation>
    <scope>NUCLEOTIDE SEQUENCE</scope>
</reference>
<comment type="similarity">
    <text evidence="2">Belongs to the sodium:solute symporter (SSF) (TC 2.A.21) family.</text>
</comment>
<evidence type="ECO:0000256" key="7">
    <source>
        <dbReference type="SAM" id="Phobius"/>
    </source>
</evidence>
<evidence type="ECO:0000256" key="6">
    <source>
        <dbReference type="ARBA" id="ARBA00023136"/>
    </source>
</evidence>
<feature type="transmembrane region" description="Helical" evidence="7">
    <location>
        <begin position="402"/>
        <end position="421"/>
    </location>
</feature>
<comment type="subcellular location">
    <subcellularLocation>
        <location evidence="1">Membrane</location>
        <topology evidence="1">Multi-pass membrane protein</topology>
    </subcellularLocation>
</comment>
<gene>
    <name evidence="8" type="ORF">METZ01_LOCUS107680</name>
</gene>
<proteinExistence type="inferred from homology"/>
<keyword evidence="5 7" id="KW-1133">Transmembrane helix</keyword>
<dbReference type="InterPro" id="IPR038377">
    <property type="entry name" value="Na/Glc_symporter_sf"/>
</dbReference>
<feature type="transmembrane region" description="Helical" evidence="7">
    <location>
        <begin position="251"/>
        <end position="273"/>
    </location>
</feature>
<evidence type="ECO:0000256" key="3">
    <source>
        <dbReference type="ARBA" id="ARBA00022448"/>
    </source>
</evidence>
<dbReference type="InterPro" id="IPR050277">
    <property type="entry name" value="Sodium:Solute_Symporter"/>
</dbReference>
<feature type="transmembrane region" description="Helical" evidence="7">
    <location>
        <begin position="135"/>
        <end position="151"/>
    </location>
</feature>
<feature type="transmembrane region" description="Helical" evidence="7">
    <location>
        <begin position="163"/>
        <end position="181"/>
    </location>
</feature>
<evidence type="ECO:0000256" key="4">
    <source>
        <dbReference type="ARBA" id="ARBA00022692"/>
    </source>
</evidence>
<feature type="transmembrane region" description="Helical" evidence="7">
    <location>
        <begin position="30"/>
        <end position="50"/>
    </location>
</feature>
<keyword evidence="6 7" id="KW-0472">Membrane</keyword>
<sequence length="424" mass="46120">MTYWYSRGYNDNKTSFLVARRELNTFQGSLSVAAAWLWAPGLFISAQQAYVNGLVGLFWFCLGNFLTLGAFAYFAKKLREAKPDGFTFSGYLREKYSGRVQALFVVEMMLLATCAFAINLIAGSKTVEALTGLDAGWVTLLMVGVAILYSFRTGLKATVITEIIKIIVVWIGVIILVPWVISSAGGWDTVIAGLGGRTGQGAEIFGTPFAWGIFTGFGAAAFLGHLGGPWGDNSFYQRAFSIKKESIIPSFIIASFVFIIIPIMMGLLGFVAAGSGMKIDNVGVTNALVIAQYLPAGAVIFFMFMVFAGLVSILDSQFASIANMTGHDIFNKYKKGYSLIKYNEIVWARYGMVALAVLALIVANVPGMTLMYLFLFFAVLRASVWLPSMISFLKPDLITEKGMFWGILVCATVGEILFVSGKLG</sequence>
<dbReference type="PANTHER" id="PTHR48086:SF10">
    <property type="entry name" value="AGR155CP"/>
    <property type="match status" value="1"/>
</dbReference>
<evidence type="ECO:0000256" key="1">
    <source>
        <dbReference type="ARBA" id="ARBA00004141"/>
    </source>
</evidence>
<organism evidence="8">
    <name type="scientific">marine metagenome</name>
    <dbReference type="NCBI Taxonomy" id="408172"/>
    <lineage>
        <taxon>unclassified sequences</taxon>
        <taxon>metagenomes</taxon>
        <taxon>ecological metagenomes</taxon>
    </lineage>
</organism>
<dbReference type="PROSITE" id="PS50283">
    <property type="entry name" value="NA_SOLUT_SYMP_3"/>
    <property type="match status" value="1"/>
</dbReference>
<dbReference type="Gene3D" id="1.20.1730.10">
    <property type="entry name" value="Sodium/glucose cotransporter"/>
    <property type="match status" value="1"/>
</dbReference>
<dbReference type="GO" id="GO:0005886">
    <property type="term" value="C:plasma membrane"/>
    <property type="evidence" value="ECO:0007669"/>
    <property type="project" value="TreeGrafter"/>
</dbReference>
<dbReference type="AlphaFoldDB" id="A0A381WQN9"/>
<dbReference type="Pfam" id="PF00474">
    <property type="entry name" value="SSF"/>
    <property type="match status" value="1"/>
</dbReference>
<dbReference type="EMBL" id="UINC01012571">
    <property type="protein sequence ID" value="SVA54826.1"/>
    <property type="molecule type" value="Genomic_DNA"/>
</dbReference>
<evidence type="ECO:0000313" key="8">
    <source>
        <dbReference type="EMBL" id="SVA54826.1"/>
    </source>
</evidence>
<feature type="transmembrane region" description="Helical" evidence="7">
    <location>
        <begin position="293"/>
        <end position="314"/>
    </location>
</feature>
<dbReference type="InterPro" id="IPR001734">
    <property type="entry name" value="Na/solute_symporter"/>
</dbReference>
<accession>A0A381WQN9</accession>
<feature type="transmembrane region" description="Helical" evidence="7">
    <location>
        <begin position="102"/>
        <end position="123"/>
    </location>
</feature>
<evidence type="ECO:0008006" key="9">
    <source>
        <dbReference type="Google" id="ProtNLM"/>
    </source>
</evidence>
<evidence type="ECO:0000256" key="2">
    <source>
        <dbReference type="ARBA" id="ARBA00006434"/>
    </source>
</evidence>
<protein>
    <recommendedName>
        <fullName evidence="9">Amino acid transporter transmembrane domain-containing protein</fullName>
    </recommendedName>
</protein>
<dbReference type="PANTHER" id="PTHR48086">
    <property type="entry name" value="SODIUM/PROLINE SYMPORTER-RELATED"/>
    <property type="match status" value="1"/>
</dbReference>
<dbReference type="GO" id="GO:0015606">
    <property type="term" value="F:spermidine transmembrane transporter activity"/>
    <property type="evidence" value="ECO:0007669"/>
    <property type="project" value="TreeGrafter"/>
</dbReference>
<keyword evidence="4 7" id="KW-0812">Transmembrane</keyword>
<evidence type="ECO:0000256" key="5">
    <source>
        <dbReference type="ARBA" id="ARBA00022989"/>
    </source>
</evidence>
<name>A0A381WQN9_9ZZZZ</name>
<keyword evidence="3" id="KW-0813">Transport</keyword>
<feature type="transmembrane region" description="Helical" evidence="7">
    <location>
        <begin position="56"/>
        <end position="75"/>
    </location>
</feature>